<accession>A0A846RNV4</accession>
<dbReference type="CDD" id="cd06170">
    <property type="entry name" value="LuxR_C_like"/>
    <property type="match status" value="1"/>
</dbReference>
<sequence>MSIAVLPAELLTRAERLADGGEPEAALNLLGPLLKTCPQALAIAVEASAAMGNYDDARRYADSLARAQNAVGSGEHSLARVRAMIVLSQLAWLEGHVSETWTLLTDARHIAASPVAELLVTTARAAAELRAERYEESIASAETAMAMARASGLGDALAARARDDSAVTLASCSATRPNPDEGQIAELDRLSHPATDLGAAARTRAINNSLVALLGQENLSDAEAWSLYDRAHARARLFGGKSLLSIARQGMDLAARTGDWERGWAIGTGHIATEASRSERVAIAAKLAQFAFARGLAAEAARWGRRAMSESTAIDVIWVRVYAYLGGVIAAAASGGSAEHALNEYGNCMSPTSHAQRAGRAWEAAEVALTAGTDAAVVVRFLDRVIPGGAVDNLCPAAKAYAQAVLKDHSGVDASSGELVAVGDRIGCRNAIWRATLQVQLVRAYRREGRHTAAVLALTEGQRLVDRWPGRLRDELRQLSITEVSQPPALSTRQAQILEFILEGASNRNISETLGISERTVAVHVSEILARTGHASRTALAVAELRRRLMG</sequence>
<protein>
    <submittedName>
        <fullName evidence="3">DNA-binding CsgD family transcriptional regulator</fullName>
    </submittedName>
</protein>
<evidence type="ECO:0000259" key="2">
    <source>
        <dbReference type="PROSITE" id="PS50043"/>
    </source>
</evidence>
<reference evidence="3 4" key="1">
    <citation type="submission" date="2020-03" db="EMBL/GenBank/DDBJ databases">
        <title>Sequencing the genomes of 1000 actinobacteria strains.</title>
        <authorList>
            <person name="Klenk H.-P."/>
        </authorList>
    </citation>
    <scope>NUCLEOTIDE SEQUENCE [LARGE SCALE GENOMIC DNA]</scope>
    <source>
        <strain evidence="3 4">DSM 16403</strain>
    </source>
</reference>
<dbReference type="GO" id="GO:0006355">
    <property type="term" value="P:regulation of DNA-templated transcription"/>
    <property type="evidence" value="ECO:0007669"/>
    <property type="project" value="InterPro"/>
</dbReference>
<keyword evidence="1" id="KW-0175">Coiled coil</keyword>
<dbReference type="SMART" id="SM00421">
    <property type="entry name" value="HTH_LUXR"/>
    <property type="match status" value="1"/>
</dbReference>
<dbReference type="InterPro" id="IPR000792">
    <property type="entry name" value="Tscrpt_reg_LuxR_C"/>
</dbReference>
<feature type="coiled-coil region" evidence="1">
    <location>
        <begin position="124"/>
        <end position="151"/>
    </location>
</feature>
<dbReference type="AlphaFoldDB" id="A0A846RNV4"/>
<name>A0A846RNV4_9MICC</name>
<keyword evidence="3" id="KW-0238">DNA-binding</keyword>
<organism evidence="3 4">
    <name type="scientific">Arthrobacter pigmenti</name>
    <dbReference type="NCBI Taxonomy" id="271432"/>
    <lineage>
        <taxon>Bacteria</taxon>
        <taxon>Bacillati</taxon>
        <taxon>Actinomycetota</taxon>
        <taxon>Actinomycetes</taxon>
        <taxon>Micrococcales</taxon>
        <taxon>Micrococcaceae</taxon>
        <taxon>Arthrobacter</taxon>
    </lineage>
</organism>
<feature type="domain" description="HTH luxR-type" evidence="2">
    <location>
        <begin position="483"/>
        <end position="548"/>
    </location>
</feature>
<evidence type="ECO:0000313" key="4">
    <source>
        <dbReference type="Proteomes" id="UP000547458"/>
    </source>
</evidence>
<dbReference type="InterPro" id="IPR016032">
    <property type="entry name" value="Sig_transdc_resp-reg_C-effctor"/>
</dbReference>
<dbReference type="EMBL" id="JAATJL010000001">
    <property type="protein sequence ID" value="NJC21837.1"/>
    <property type="molecule type" value="Genomic_DNA"/>
</dbReference>
<dbReference type="RefSeq" id="WP_167991942.1">
    <property type="nucleotide sequence ID" value="NZ_JAATJL010000001.1"/>
</dbReference>
<dbReference type="PRINTS" id="PR00038">
    <property type="entry name" value="HTHLUXR"/>
</dbReference>
<dbReference type="Gene3D" id="1.10.10.10">
    <property type="entry name" value="Winged helix-like DNA-binding domain superfamily/Winged helix DNA-binding domain"/>
    <property type="match status" value="1"/>
</dbReference>
<dbReference type="Pfam" id="PF00196">
    <property type="entry name" value="GerE"/>
    <property type="match status" value="1"/>
</dbReference>
<dbReference type="SUPFAM" id="SSF46894">
    <property type="entry name" value="C-terminal effector domain of the bipartite response regulators"/>
    <property type="match status" value="1"/>
</dbReference>
<comment type="caution">
    <text evidence="3">The sequence shown here is derived from an EMBL/GenBank/DDBJ whole genome shotgun (WGS) entry which is preliminary data.</text>
</comment>
<proteinExistence type="predicted"/>
<evidence type="ECO:0000313" key="3">
    <source>
        <dbReference type="EMBL" id="NJC21837.1"/>
    </source>
</evidence>
<dbReference type="Proteomes" id="UP000547458">
    <property type="component" value="Unassembled WGS sequence"/>
</dbReference>
<gene>
    <name evidence="3" type="ORF">BJ994_000913</name>
</gene>
<dbReference type="PROSITE" id="PS50043">
    <property type="entry name" value="HTH_LUXR_2"/>
    <property type="match status" value="1"/>
</dbReference>
<dbReference type="GO" id="GO:0003677">
    <property type="term" value="F:DNA binding"/>
    <property type="evidence" value="ECO:0007669"/>
    <property type="project" value="UniProtKB-KW"/>
</dbReference>
<dbReference type="InterPro" id="IPR036388">
    <property type="entry name" value="WH-like_DNA-bd_sf"/>
</dbReference>
<evidence type="ECO:0000256" key="1">
    <source>
        <dbReference type="SAM" id="Coils"/>
    </source>
</evidence>
<keyword evidence="4" id="KW-1185">Reference proteome</keyword>